<evidence type="ECO:0000259" key="16">
    <source>
        <dbReference type="SMART" id="SM00187"/>
    </source>
</evidence>
<evidence type="ECO:0000256" key="4">
    <source>
        <dbReference type="ARBA" id="ARBA00022692"/>
    </source>
</evidence>
<comment type="similarity">
    <text evidence="2 14">Belongs to the integrin beta chain family.</text>
</comment>
<feature type="non-terminal residue" evidence="19">
    <location>
        <position position="761"/>
    </location>
</feature>
<evidence type="ECO:0000256" key="9">
    <source>
        <dbReference type="ARBA" id="ARBA00023037"/>
    </source>
</evidence>
<dbReference type="SMART" id="SM00187">
    <property type="entry name" value="INB"/>
    <property type="match status" value="1"/>
</dbReference>
<feature type="disulfide bond" evidence="13">
    <location>
        <begin position="489"/>
        <end position="518"/>
    </location>
</feature>
<feature type="disulfide bond" evidence="13">
    <location>
        <begin position="355"/>
        <end position="365"/>
    </location>
</feature>
<dbReference type="PANTHER" id="PTHR10082:SF60">
    <property type="entry name" value="INTEGRIN BETA-PS"/>
    <property type="match status" value="1"/>
</dbReference>
<dbReference type="Proteomes" id="UP000001593">
    <property type="component" value="Unassembled WGS sequence"/>
</dbReference>
<dbReference type="GO" id="GO:0098609">
    <property type="term" value="P:cell-cell adhesion"/>
    <property type="evidence" value="ECO:0000318"/>
    <property type="project" value="GO_Central"/>
</dbReference>
<dbReference type="InterPro" id="IPR002369">
    <property type="entry name" value="Integrin_bsu_VWA"/>
</dbReference>
<evidence type="ECO:0000256" key="7">
    <source>
        <dbReference type="ARBA" id="ARBA00022889"/>
    </source>
</evidence>
<feature type="disulfide bond" evidence="13">
    <location>
        <begin position="415"/>
        <end position="419"/>
    </location>
</feature>
<evidence type="ECO:0000313" key="20">
    <source>
        <dbReference type="Proteomes" id="UP000001593"/>
    </source>
</evidence>
<dbReference type="InterPro" id="IPR015812">
    <property type="entry name" value="Integrin_bsu"/>
</dbReference>
<dbReference type="InParanoid" id="A7T2U5"/>
<evidence type="ECO:0000256" key="11">
    <source>
        <dbReference type="ARBA" id="ARBA00023157"/>
    </source>
</evidence>
<dbReference type="GO" id="GO:0008305">
    <property type="term" value="C:integrin complex"/>
    <property type="evidence" value="ECO:0000318"/>
    <property type="project" value="GO_Central"/>
</dbReference>
<dbReference type="Gene3D" id="1.20.5.100">
    <property type="entry name" value="Cytochrome c1, transmembrane anchor, C-terminal"/>
    <property type="match status" value="1"/>
</dbReference>
<feature type="disulfide bond" evidence="13">
    <location>
        <begin position="494"/>
        <end position="503"/>
    </location>
</feature>
<feature type="disulfide bond" evidence="13">
    <location>
        <begin position="528"/>
        <end position="565"/>
    </location>
</feature>
<protein>
    <recommendedName>
        <fullName evidence="14">Integrin beta</fullName>
    </recommendedName>
</protein>
<dbReference type="PIRSF" id="PIRSF002512">
    <property type="entry name" value="Integrin_B"/>
    <property type="match status" value="1"/>
</dbReference>
<feature type="disulfide bond" evidence="13">
    <location>
        <begin position="573"/>
        <end position="578"/>
    </location>
</feature>
<dbReference type="SMART" id="SM01242">
    <property type="entry name" value="Integrin_B_tail"/>
    <property type="match status" value="1"/>
</dbReference>
<feature type="disulfide bond" evidence="13">
    <location>
        <begin position="432"/>
        <end position="444"/>
    </location>
</feature>
<dbReference type="GO" id="GO:0016477">
    <property type="term" value="P:cell migration"/>
    <property type="evidence" value="ECO:0000318"/>
    <property type="project" value="GO_Central"/>
</dbReference>
<feature type="disulfide bond" evidence="13">
    <location>
        <begin position="4"/>
        <end position="39"/>
    </location>
</feature>
<dbReference type="HOGENOM" id="CLU_011772_1_0_1"/>
<dbReference type="Pfam" id="PF07974">
    <property type="entry name" value="EGF_2"/>
    <property type="match status" value="1"/>
</dbReference>
<dbReference type="PRINTS" id="PR01186">
    <property type="entry name" value="INTEGRINB"/>
</dbReference>
<dbReference type="GO" id="GO:0007160">
    <property type="term" value="P:cell-matrix adhesion"/>
    <property type="evidence" value="ECO:0000318"/>
    <property type="project" value="GO_Central"/>
</dbReference>
<dbReference type="STRING" id="45351.A7T2U5"/>
<keyword evidence="10 15" id="KW-0472">Membrane</keyword>
<evidence type="ECO:0000256" key="13">
    <source>
        <dbReference type="PIRSR" id="PIRSR002512-1"/>
    </source>
</evidence>
<feature type="disulfide bond" evidence="13">
    <location>
        <begin position="446"/>
        <end position="455"/>
    </location>
</feature>
<dbReference type="GO" id="GO:0005925">
    <property type="term" value="C:focal adhesion"/>
    <property type="evidence" value="ECO:0000318"/>
    <property type="project" value="GO_Central"/>
</dbReference>
<dbReference type="PhylomeDB" id="A7T2U5"/>
<accession>A7T2U5</accession>
<keyword evidence="3" id="KW-1003">Cell membrane</keyword>
<gene>
    <name evidence="19" type="ORF">NEMVEDRAFT_v1g143492</name>
</gene>
<keyword evidence="6" id="KW-0677">Repeat</keyword>
<evidence type="ECO:0000256" key="5">
    <source>
        <dbReference type="ARBA" id="ARBA00022729"/>
    </source>
</evidence>
<evidence type="ECO:0000259" key="18">
    <source>
        <dbReference type="SMART" id="SM01242"/>
    </source>
</evidence>
<evidence type="ECO:0000256" key="10">
    <source>
        <dbReference type="ARBA" id="ARBA00023136"/>
    </source>
</evidence>
<feature type="disulfide bond" evidence="13">
    <location>
        <begin position="154"/>
        <end position="162"/>
    </location>
</feature>
<dbReference type="AlphaFoldDB" id="A7T2U5"/>
<feature type="disulfide bond" evidence="13">
    <location>
        <begin position="210"/>
        <end position="253"/>
    </location>
</feature>
<keyword evidence="5" id="KW-0732">Signal</keyword>
<evidence type="ECO:0000256" key="14">
    <source>
        <dbReference type="RuleBase" id="RU000633"/>
    </source>
</evidence>
<dbReference type="OMA" id="CICWGTH"/>
<keyword evidence="11 13" id="KW-1015">Disulfide bond</keyword>
<feature type="disulfide bond" evidence="13">
    <location>
        <begin position="600"/>
        <end position="609"/>
    </location>
</feature>
<evidence type="ECO:0000256" key="1">
    <source>
        <dbReference type="ARBA" id="ARBA00004251"/>
    </source>
</evidence>
<dbReference type="Gene3D" id="2.60.40.1510">
    <property type="entry name" value="ntegrin, alpha v. Chain A, domain 3"/>
    <property type="match status" value="1"/>
</dbReference>
<feature type="disulfide bond" evidence="13">
    <location>
        <begin position="526"/>
        <end position="531"/>
    </location>
</feature>
<keyword evidence="8 15" id="KW-1133">Transmembrane helix</keyword>
<dbReference type="InterPro" id="IPR057243">
    <property type="entry name" value="Integrin_I-EGF_CS"/>
</dbReference>
<evidence type="ECO:0000256" key="15">
    <source>
        <dbReference type="SAM" id="Phobius"/>
    </source>
</evidence>
<dbReference type="InterPro" id="IPR036465">
    <property type="entry name" value="vWFA_dom_sf"/>
</dbReference>
<dbReference type="EMBL" id="DS470332">
    <property type="protein sequence ID" value="EDO29722.1"/>
    <property type="molecule type" value="Genomic_DNA"/>
</dbReference>
<feature type="disulfide bond" evidence="13">
    <location>
        <begin position="487"/>
        <end position="492"/>
    </location>
</feature>
<feature type="disulfide bond" evidence="13">
    <location>
        <begin position="1"/>
        <end position="10"/>
    </location>
</feature>
<organism evidence="19 20">
    <name type="scientific">Nematostella vectensis</name>
    <name type="common">Starlet sea anemone</name>
    <dbReference type="NCBI Taxonomy" id="45351"/>
    <lineage>
        <taxon>Eukaryota</taxon>
        <taxon>Metazoa</taxon>
        <taxon>Cnidaria</taxon>
        <taxon>Anthozoa</taxon>
        <taxon>Hexacorallia</taxon>
        <taxon>Actiniaria</taxon>
        <taxon>Edwardsiidae</taxon>
        <taxon>Nematostella</taxon>
    </lineage>
</organism>
<dbReference type="InterPro" id="IPR014836">
    <property type="entry name" value="Integrin_bsu_cyt_dom"/>
</dbReference>
<keyword evidence="4 14" id="KW-0812">Transmembrane</keyword>
<dbReference type="Pfam" id="PF08725">
    <property type="entry name" value="Integrin_b_cyt"/>
    <property type="match status" value="1"/>
</dbReference>
<keyword evidence="12" id="KW-0325">Glycoprotein</keyword>
<dbReference type="SUPFAM" id="SSF53300">
    <property type="entry name" value="vWA-like"/>
    <property type="match status" value="1"/>
</dbReference>
<name>A7T2U5_NEMVE</name>
<dbReference type="Gene3D" id="2.10.25.10">
    <property type="entry name" value="Laminin"/>
    <property type="match status" value="3"/>
</dbReference>
<evidence type="ECO:0000256" key="12">
    <source>
        <dbReference type="ARBA" id="ARBA00023180"/>
    </source>
</evidence>
<feature type="disulfide bond" evidence="13">
    <location>
        <begin position="13"/>
        <end position="28"/>
    </location>
</feature>
<keyword evidence="7 14" id="KW-0130">Cell adhesion</keyword>
<dbReference type="GO" id="GO:0033627">
    <property type="term" value="P:cell adhesion mediated by integrin"/>
    <property type="evidence" value="ECO:0000318"/>
    <property type="project" value="GO_Central"/>
</dbReference>
<feature type="disulfide bond" evidence="13">
    <location>
        <begin position="580"/>
        <end position="589"/>
    </location>
</feature>
<dbReference type="GO" id="GO:0005178">
    <property type="term" value="F:integrin binding"/>
    <property type="evidence" value="ECO:0000318"/>
    <property type="project" value="GO_Central"/>
</dbReference>
<dbReference type="FunFam" id="3.40.50.410:FF:000002">
    <property type="entry name" value="Integrin beta"/>
    <property type="match status" value="1"/>
</dbReference>
<evidence type="ECO:0000259" key="17">
    <source>
        <dbReference type="SMART" id="SM01241"/>
    </source>
</evidence>
<sequence>CKGCIAKPQCAWCYQEDFTELGNAVYRCDTKDDLVNKGCKNISNPSTELTNIKDVAVGAQYQVSPQQVKVKLRPGAPARLRLTVRPAENYPVDLYYLMDMSWSMRDDLSKLKGLAGKIAESMANITTKFRLGFGSFVDKTVMPYVQPDFVDEPCRRELPGACVATYGFKHILSLVNNSKLFEDEVNKQVISGNIDDPEGGFDALMQVAVCEEKIGWLKRGTSRRLVVFVSDASFHFAGDGKLGGIVTPNDEQCHLNGLMTYDKSNEMDYPTLAQLHHQLQMHQIQPIFAVTRNVSNIYKVLSTMWGDIGAVTGELALDSRNVVDLIQESYDKIASTVMLSHSAPSEVKITYTARCGNQILNQKECTNVGIGEKIYFDLEVGIERCNKDLSEKKMDSFPVRVPGFGTLTVQAEYVCQCECEGPGYKEENSSRCTSGNGTYACGQCACHHGRYGERCECDSPFDKAKDVGKCKMTNSSDEQPCSGQGQCVCGRCVCNQGHYGEKCKCSDATCQKYEKQLCGGPERGACVCGECKCESEFLGSNCGELNCAGIQHRCHSPGSPRGVLCSGSDHGTCTCGQCTCTRKYSGKYCEECPSCEGGICRRSEDCLKCVTADLNSLEDCKKLNRCEPVVKTVSVQDEIIVTQANFKCEAGEGDCSVYYTYSFDGLGKRYDIIRQRGLGKPPPPPPILQIVLGVIAGILLSGSYCLCLVSYFETLHNISQDKKEVEAFMLERTRARWQKEKSPLYKAPTTTFTNPAYASAE</sequence>
<feature type="transmembrane region" description="Helical" evidence="15">
    <location>
        <begin position="690"/>
        <end position="712"/>
    </location>
</feature>
<evidence type="ECO:0000256" key="3">
    <source>
        <dbReference type="ARBA" id="ARBA00022475"/>
    </source>
</evidence>
<feature type="domain" description="Integrin beta subunit tail" evidence="18">
    <location>
        <begin position="600"/>
        <end position="685"/>
    </location>
</feature>
<dbReference type="SUPFAM" id="SSF69179">
    <property type="entry name" value="Integrin domains"/>
    <property type="match status" value="1"/>
</dbReference>
<dbReference type="SUPFAM" id="SSF103575">
    <property type="entry name" value="Plexin repeat"/>
    <property type="match status" value="1"/>
</dbReference>
<dbReference type="PANTHER" id="PTHR10082">
    <property type="entry name" value="INTEGRIN BETA SUBUNIT"/>
    <property type="match status" value="1"/>
</dbReference>
<evidence type="ECO:0000256" key="6">
    <source>
        <dbReference type="ARBA" id="ARBA00022737"/>
    </source>
</evidence>
<dbReference type="GO" id="GO:0009986">
    <property type="term" value="C:cell surface"/>
    <property type="evidence" value="ECO:0000318"/>
    <property type="project" value="GO_Central"/>
</dbReference>
<dbReference type="SMART" id="SM01241">
    <property type="entry name" value="Integrin_b_cyt"/>
    <property type="match status" value="1"/>
</dbReference>
<keyword evidence="9 14" id="KW-0401">Integrin</keyword>
<evidence type="ECO:0000313" key="19">
    <source>
        <dbReference type="EMBL" id="EDO29722.1"/>
    </source>
</evidence>
<dbReference type="Pfam" id="PF00362">
    <property type="entry name" value="Integrin_beta"/>
    <property type="match status" value="1"/>
</dbReference>
<dbReference type="eggNOG" id="KOG1226">
    <property type="taxonomic scope" value="Eukaryota"/>
</dbReference>
<comment type="subcellular location">
    <subcellularLocation>
        <location evidence="1 14">Cell membrane</location>
        <topology evidence="1 14">Single-pass type I membrane protein</topology>
    </subcellularLocation>
</comment>
<dbReference type="InterPro" id="IPR032695">
    <property type="entry name" value="Integrin_dom_sf"/>
</dbReference>
<dbReference type="Gene3D" id="3.40.50.410">
    <property type="entry name" value="von Willebrand factor, type A domain"/>
    <property type="match status" value="1"/>
</dbReference>
<feature type="domain" description="Integrin beta subunit VWA" evidence="16">
    <location>
        <begin position="1"/>
        <end position="417"/>
    </location>
</feature>
<dbReference type="SUPFAM" id="SSF57196">
    <property type="entry name" value="EGF/Laminin"/>
    <property type="match status" value="2"/>
</dbReference>
<evidence type="ECO:0000256" key="8">
    <source>
        <dbReference type="ARBA" id="ARBA00022989"/>
    </source>
</evidence>
<feature type="domain" description="Integrin beta subunit cytoplasmic" evidence="17">
    <location>
        <begin position="714"/>
        <end position="760"/>
    </location>
</feature>
<reference evidence="19 20" key="1">
    <citation type="journal article" date="2007" name="Science">
        <title>Sea anemone genome reveals ancestral eumetazoan gene repertoire and genomic organization.</title>
        <authorList>
            <person name="Putnam N.H."/>
            <person name="Srivastava M."/>
            <person name="Hellsten U."/>
            <person name="Dirks B."/>
            <person name="Chapman J."/>
            <person name="Salamov A."/>
            <person name="Terry A."/>
            <person name="Shapiro H."/>
            <person name="Lindquist E."/>
            <person name="Kapitonov V.V."/>
            <person name="Jurka J."/>
            <person name="Genikhovich G."/>
            <person name="Grigoriev I.V."/>
            <person name="Lucas S.M."/>
            <person name="Steele R.E."/>
            <person name="Finnerty J.R."/>
            <person name="Technau U."/>
            <person name="Martindale M.Q."/>
            <person name="Rokhsar D.S."/>
        </authorList>
    </citation>
    <scope>NUCLEOTIDE SEQUENCE [LARGE SCALE GENOMIC DNA]</scope>
    <source>
        <strain evidence="20">CH2 X CH6</strain>
    </source>
</reference>
<feature type="disulfide bond" evidence="13">
    <location>
        <begin position="533"/>
        <end position="542"/>
    </location>
</feature>
<evidence type="ECO:0000256" key="2">
    <source>
        <dbReference type="ARBA" id="ARBA00007449"/>
    </source>
</evidence>
<feature type="disulfide bond" evidence="13">
    <location>
        <begin position="441"/>
        <end position="481"/>
    </location>
</feature>
<proteinExistence type="inferred from homology"/>
<feature type="disulfide bond" evidence="13">
    <location>
        <begin position="505"/>
        <end position="510"/>
    </location>
</feature>
<keyword evidence="20" id="KW-1185">Reference proteome</keyword>
<dbReference type="InterPro" id="IPR013111">
    <property type="entry name" value="EGF_extracell"/>
</dbReference>
<dbReference type="PROSITE" id="PS00243">
    <property type="entry name" value="I_EGF_1"/>
    <property type="match status" value="2"/>
</dbReference>
<dbReference type="InterPro" id="IPR012896">
    <property type="entry name" value="Integrin_bsu_tail"/>
</dbReference>
<dbReference type="GO" id="GO:0007229">
    <property type="term" value="P:integrin-mediated signaling pathway"/>
    <property type="evidence" value="ECO:0000318"/>
    <property type="project" value="GO_Central"/>
</dbReference>